<evidence type="ECO:0000313" key="3">
    <source>
        <dbReference type="Proteomes" id="UP000784294"/>
    </source>
</evidence>
<dbReference type="Proteomes" id="UP000784294">
    <property type="component" value="Unassembled WGS sequence"/>
</dbReference>
<dbReference type="GO" id="GO:0005856">
    <property type="term" value="C:cytoskeleton"/>
    <property type="evidence" value="ECO:0007669"/>
    <property type="project" value="InterPro"/>
</dbReference>
<dbReference type="AlphaFoldDB" id="A0A448WKP6"/>
<feature type="domain" description="MyTH4" evidence="1">
    <location>
        <begin position="15"/>
        <end position="116"/>
    </location>
</feature>
<evidence type="ECO:0000259" key="1">
    <source>
        <dbReference type="PROSITE" id="PS51016"/>
    </source>
</evidence>
<gene>
    <name evidence="2" type="ORF">PXEA_LOCUS7488</name>
</gene>
<dbReference type="PROSITE" id="PS51016">
    <property type="entry name" value="MYTH4"/>
    <property type="match status" value="1"/>
</dbReference>
<sequence length="116" mass="13535">MGNESDSSPDCLWKYSREPLTVPLLARLCRTDLEEEDRIRAWQVAEIVSRAILTYMGDDRLVRRKARPRELKSLTDTIFSPMLRHEGLRDEVYCQLIKQITCNPCRLVLEDTCAYS</sequence>
<dbReference type="InterPro" id="IPR051567">
    <property type="entry name" value="Unconventional_Myosin_ATPase"/>
</dbReference>
<dbReference type="EMBL" id="CAAALY010019833">
    <property type="protein sequence ID" value="VEL14048.1"/>
    <property type="molecule type" value="Genomic_DNA"/>
</dbReference>
<dbReference type="InterPro" id="IPR000857">
    <property type="entry name" value="MyTH4_dom"/>
</dbReference>
<dbReference type="Pfam" id="PF00784">
    <property type="entry name" value="MyTH4"/>
    <property type="match status" value="1"/>
</dbReference>
<dbReference type="SMART" id="SM00139">
    <property type="entry name" value="MyTH4"/>
    <property type="match status" value="1"/>
</dbReference>
<dbReference type="Gene3D" id="1.25.40.530">
    <property type="entry name" value="MyTH4 domain"/>
    <property type="match status" value="1"/>
</dbReference>
<accession>A0A448WKP6</accession>
<dbReference type="OrthoDB" id="6108017at2759"/>
<dbReference type="InterPro" id="IPR038185">
    <property type="entry name" value="MyTH4_dom_sf"/>
</dbReference>
<dbReference type="PANTHER" id="PTHR22692">
    <property type="entry name" value="MYOSIN VII, XV"/>
    <property type="match status" value="1"/>
</dbReference>
<name>A0A448WKP6_9PLAT</name>
<organism evidence="2 3">
    <name type="scientific">Protopolystoma xenopodis</name>
    <dbReference type="NCBI Taxonomy" id="117903"/>
    <lineage>
        <taxon>Eukaryota</taxon>
        <taxon>Metazoa</taxon>
        <taxon>Spiralia</taxon>
        <taxon>Lophotrochozoa</taxon>
        <taxon>Platyhelminthes</taxon>
        <taxon>Monogenea</taxon>
        <taxon>Polyopisthocotylea</taxon>
        <taxon>Polystomatidea</taxon>
        <taxon>Polystomatidae</taxon>
        <taxon>Protopolystoma</taxon>
    </lineage>
</organism>
<keyword evidence="3" id="KW-1185">Reference proteome</keyword>
<protein>
    <recommendedName>
        <fullName evidence="1">MyTH4 domain-containing protein</fullName>
    </recommendedName>
</protein>
<evidence type="ECO:0000313" key="2">
    <source>
        <dbReference type="EMBL" id="VEL14048.1"/>
    </source>
</evidence>
<proteinExistence type="predicted"/>
<dbReference type="PANTHER" id="PTHR22692:SF33">
    <property type="entry name" value="MYOSIN"/>
    <property type="match status" value="1"/>
</dbReference>
<reference evidence="2" key="1">
    <citation type="submission" date="2018-11" db="EMBL/GenBank/DDBJ databases">
        <authorList>
            <consortium name="Pathogen Informatics"/>
        </authorList>
    </citation>
    <scope>NUCLEOTIDE SEQUENCE</scope>
</reference>
<comment type="caution">
    <text evidence="2">The sequence shown here is derived from an EMBL/GenBank/DDBJ whole genome shotgun (WGS) entry which is preliminary data.</text>
</comment>